<evidence type="ECO:0000256" key="7">
    <source>
        <dbReference type="SAM" id="MobiDB-lite"/>
    </source>
</evidence>
<dbReference type="GO" id="GO:0005886">
    <property type="term" value="C:plasma membrane"/>
    <property type="evidence" value="ECO:0007669"/>
    <property type="project" value="UniProtKB-SubCell"/>
</dbReference>
<comment type="subcellular location">
    <subcellularLocation>
        <location evidence="1">Cell inner membrane</location>
    </subcellularLocation>
</comment>
<dbReference type="EMBL" id="FNPX01000005">
    <property type="protein sequence ID" value="SDZ02388.1"/>
    <property type="molecule type" value="Genomic_DNA"/>
</dbReference>
<dbReference type="Proteomes" id="UP000198914">
    <property type="component" value="Unassembled WGS sequence"/>
</dbReference>
<evidence type="ECO:0000256" key="3">
    <source>
        <dbReference type="ARBA" id="ARBA00022519"/>
    </source>
</evidence>
<evidence type="ECO:0000259" key="9">
    <source>
        <dbReference type="Pfam" id="PF02470"/>
    </source>
</evidence>
<keyword evidence="11" id="KW-1185">Reference proteome</keyword>
<dbReference type="AlphaFoldDB" id="A0A1H3PMZ7"/>
<keyword evidence="6 8" id="KW-0472">Membrane</keyword>
<dbReference type="InterPro" id="IPR003399">
    <property type="entry name" value="Mce/MlaD"/>
</dbReference>
<dbReference type="PANTHER" id="PTHR30462:SF0">
    <property type="entry name" value="INTERMEMBRANE TRANSPORT PROTEIN YEBT"/>
    <property type="match status" value="1"/>
</dbReference>
<organism evidence="10 11">
    <name type="scientific">Jannaschia faecimaris</name>
    <dbReference type="NCBI Taxonomy" id="1244108"/>
    <lineage>
        <taxon>Bacteria</taxon>
        <taxon>Pseudomonadati</taxon>
        <taxon>Pseudomonadota</taxon>
        <taxon>Alphaproteobacteria</taxon>
        <taxon>Rhodobacterales</taxon>
        <taxon>Roseobacteraceae</taxon>
        <taxon>Jannaschia</taxon>
    </lineage>
</organism>
<evidence type="ECO:0000256" key="1">
    <source>
        <dbReference type="ARBA" id="ARBA00004533"/>
    </source>
</evidence>
<feature type="domain" description="Mce/MlaD" evidence="9">
    <location>
        <begin position="299"/>
        <end position="394"/>
    </location>
</feature>
<dbReference type="InterPro" id="IPR051800">
    <property type="entry name" value="PqiA-PqiB_transport"/>
</dbReference>
<dbReference type="RefSeq" id="WP_092644521.1">
    <property type="nucleotide sequence ID" value="NZ_FNPX01000005.1"/>
</dbReference>
<gene>
    <name evidence="10" type="ORF">SAMN05444004_10577</name>
</gene>
<keyword evidence="2" id="KW-1003">Cell membrane</keyword>
<dbReference type="STRING" id="1244108.SAMN05444004_10577"/>
<dbReference type="Pfam" id="PF02470">
    <property type="entry name" value="MlaD"/>
    <property type="match status" value="3"/>
</dbReference>
<sequence>MTDNSDPTVPAKPLSEPTKGKNRRGVISAVWLVPILAVVIALAIGYQSWSQRGVLISVAFPDASGVTAGQTTLRYREVTVGVVEDVGFTADLTQVNVYIRVNKEIAPYLDGDASFWVVQPEVSARGVQGLNTILSGTYIQGTWDNELGPAQLSFVGDERAPIVPPGVEGTAIVLRAKDSSRLGPGAPILYRGIEVGEVAAPRLSPDGTEVRVDAFILSPYDRQLSTATRFWDASGISATLGAGGVDLRIGSIASILEGGVHFDTLISGGRAISTGHLYDIFDDEDSARVSTFEVASDRTVRLSALFPTAAAGLSQGANVRYRGITVGTVAEITGFIRPDSPEQGVELLAVMALRPSKMGLEGIDDDLAAIDFIDDLVASGMRAKLVSNSLFGSDLSIELVNDPEAGNTGRLEIGIAANPLIPTIPADIQGLTASAESVLTRINDLPIEELLAAATDLLNNVNLIAGDEDTRAIPSELLALLEDGRGLVRDGRNIIASPQVASVLLDVETITGDLRGITQSIAEREMVATLDAALASATAAANNIATGTENLGELTAAAQTTLEGVGALVNDPATTEIPALARDTLSGASELVNAPELDAILTDLAAVAEDVRALVAPFEGTAIADTVARALTSIEATAENVAAGTADLDTLRRQIDGVVGAAEALLASADTQALPGAARGLLEDGRELITSPEVEAILSNLNEVTSQVRTITAEITRQGAVASLTQALDAAADAATSIAEGTENLPEISASTERVLAQAETLGANLNVLSAKANELALEELVNATTDLMTTADAFLSSDEADDVPVVLAETLEELRLTIETVRTGGTLDNLNATLRSASGAADSIRAAAQDLPALVNRLETLTRDASGLLSTYGEGSRVNTELYQALRAATRAAEDVSSLSRTIERNPNSLLLGR</sequence>
<keyword evidence="3" id="KW-0997">Cell inner membrane</keyword>
<name>A0A1H3PMZ7_9RHOB</name>
<dbReference type="OrthoDB" id="9806984at2"/>
<reference evidence="11" key="1">
    <citation type="submission" date="2016-10" db="EMBL/GenBank/DDBJ databases">
        <authorList>
            <person name="Varghese N."/>
            <person name="Submissions S."/>
        </authorList>
    </citation>
    <scope>NUCLEOTIDE SEQUENCE [LARGE SCALE GENOMIC DNA]</scope>
    <source>
        <strain evidence="11">DSM 100420</strain>
    </source>
</reference>
<feature type="transmembrane region" description="Helical" evidence="8">
    <location>
        <begin position="29"/>
        <end position="49"/>
    </location>
</feature>
<feature type="region of interest" description="Disordered" evidence="7">
    <location>
        <begin position="1"/>
        <end position="21"/>
    </location>
</feature>
<evidence type="ECO:0000256" key="4">
    <source>
        <dbReference type="ARBA" id="ARBA00022692"/>
    </source>
</evidence>
<protein>
    <submittedName>
        <fullName evidence="10">Paraquat-inducible protein B</fullName>
    </submittedName>
</protein>
<evidence type="ECO:0000313" key="11">
    <source>
        <dbReference type="Proteomes" id="UP000198914"/>
    </source>
</evidence>
<evidence type="ECO:0000256" key="2">
    <source>
        <dbReference type="ARBA" id="ARBA00022475"/>
    </source>
</evidence>
<evidence type="ECO:0000256" key="8">
    <source>
        <dbReference type="SAM" id="Phobius"/>
    </source>
</evidence>
<feature type="domain" description="Mce/MlaD" evidence="9">
    <location>
        <begin position="53"/>
        <end position="140"/>
    </location>
</feature>
<feature type="domain" description="Mce/MlaD" evidence="9">
    <location>
        <begin position="169"/>
        <end position="227"/>
    </location>
</feature>
<accession>A0A1H3PMZ7</accession>
<evidence type="ECO:0000256" key="5">
    <source>
        <dbReference type="ARBA" id="ARBA00022989"/>
    </source>
</evidence>
<keyword evidence="5 8" id="KW-1133">Transmembrane helix</keyword>
<keyword evidence="4 8" id="KW-0812">Transmembrane</keyword>
<evidence type="ECO:0000313" key="10">
    <source>
        <dbReference type="EMBL" id="SDZ02388.1"/>
    </source>
</evidence>
<evidence type="ECO:0000256" key="6">
    <source>
        <dbReference type="ARBA" id="ARBA00023136"/>
    </source>
</evidence>
<proteinExistence type="predicted"/>
<dbReference type="PANTHER" id="PTHR30462">
    <property type="entry name" value="INTERMEMBRANE TRANSPORT PROTEIN PQIB-RELATED"/>
    <property type="match status" value="1"/>
</dbReference>